<gene>
    <name evidence="3" type="ORF">GCM10009690_32900</name>
</gene>
<evidence type="ECO:0000259" key="2">
    <source>
        <dbReference type="Pfam" id="PF03235"/>
    </source>
</evidence>
<name>A0ABN2AVW6_9MICO</name>
<protein>
    <recommendedName>
        <fullName evidence="5">HNH endonuclease</fullName>
    </recommendedName>
</protein>
<dbReference type="Gene3D" id="1.10.30.50">
    <property type="match status" value="1"/>
</dbReference>
<dbReference type="Pfam" id="PF03235">
    <property type="entry name" value="GmrSD_N"/>
    <property type="match status" value="1"/>
</dbReference>
<dbReference type="InterPro" id="IPR002711">
    <property type="entry name" value="HNH"/>
</dbReference>
<dbReference type="PANTHER" id="PTHR39639">
    <property type="entry name" value="CHROMOSOME 16, WHOLE GENOME SHOTGUN SEQUENCE"/>
    <property type="match status" value="1"/>
</dbReference>
<keyword evidence="4" id="KW-1185">Reference proteome</keyword>
<dbReference type="InterPro" id="IPR003615">
    <property type="entry name" value="HNH_nuc"/>
</dbReference>
<dbReference type="PANTHER" id="PTHR39639:SF1">
    <property type="entry name" value="DUF262 DOMAIN-CONTAINING PROTEIN"/>
    <property type="match status" value="1"/>
</dbReference>
<proteinExistence type="predicted"/>
<comment type="caution">
    <text evidence="3">The sequence shown here is derived from an EMBL/GenBank/DDBJ whole genome shotgun (WGS) entry which is preliminary data.</text>
</comment>
<evidence type="ECO:0000259" key="1">
    <source>
        <dbReference type="Pfam" id="PF01844"/>
    </source>
</evidence>
<evidence type="ECO:0008006" key="5">
    <source>
        <dbReference type="Google" id="ProtNLM"/>
    </source>
</evidence>
<accession>A0ABN2AVW6</accession>
<sequence length="426" mass="48710">MGKSNQAMRTKLLQGTTVRQIIDGFKWDSTEDKGLYGWSGQLTIQPEYQRNYVYGMDGGAKESKVIESLLQGYPLGLLYFVHNPQKTDHPYEVLDGQQRITSIGRYIEGQYSVLFHGYEKRWGGLDSTAQNKILDSKLLIYVCEGTESQIKQWFETINIAGEPLTKQELRNAVYSGPFVTAAKQTFSRTSNNKRLERWLEWLPLNTNDAKRQAVLELALDWVSQADSPDEVDSDRRINLYMDSHQKSNDIDVLTQHMDTVTTWAEGLFPNGGSPRLKVNKQDWNELWLAHQNDVGVSNNNKMTPDQFEHRCLDLLADDEIKNDSGIIEFVLGNESDLRLLNLRTFDTPTKKRVHKSQTERAKSNNVSNCPDCAQYPEKRNLEGTKIWSFVEMDGDHILPWSKGGKTSEDNCQLLCKRHNNAKGNIL</sequence>
<evidence type="ECO:0000313" key="3">
    <source>
        <dbReference type="EMBL" id="GAA1527430.1"/>
    </source>
</evidence>
<evidence type="ECO:0000313" key="4">
    <source>
        <dbReference type="Proteomes" id="UP001500177"/>
    </source>
</evidence>
<dbReference type="Pfam" id="PF01844">
    <property type="entry name" value="HNH"/>
    <property type="match status" value="1"/>
</dbReference>
<dbReference type="EMBL" id="BAAALX010000039">
    <property type="protein sequence ID" value="GAA1527430.1"/>
    <property type="molecule type" value="Genomic_DNA"/>
</dbReference>
<dbReference type="RefSeq" id="WP_173156996.1">
    <property type="nucleotide sequence ID" value="NZ_BAAALX010000039.1"/>
</dbReference>
<feature type="domain" description="HNH" evidence="1">
    <location>
        <begin position="390"/>
        <end position="424"/>
    </location>
</feature>
<feature type="domain" description="GmrSD restriction endonucleases N-terminal" evidence="2">
    <location>
        <begin position="44"/>
        <end position="174"/>
    </location>
</feature>
<reference evidence="3 4" key="1">
    <citation type="journal article" date="2019" name="Int. J. Syst. Evol. Microbiol.">
        <title>The Global Catalogue of Microorganisms (GCM) 10K type strain sequencing project: providing services to taxonomists for standard genome sequencing and annotation.</title>
        <authorList>
            <consortium name="The Broad Institute Genomics Platform"/>
            <consortium name="The Broad Institute Genome Sequencing Center for Infectious Disease"/>
            <person name="Wu L."/>
            <person name="Ma J."/>
        </authorList>
    </citation>
    <scope>NUCLEOTIDE SEQUENCE [LARGE SCALE GENOMIC DNA]</scope>
    <source>
        <strain evidence="3 4">JCM 13318</strain>
    </source>
</reference>
<dbReference type="InterPro" id="IPR004919">
    <property type="entry name" value="GmrSD_N"/>
</dbReference>
<dbReference type="CDD" id="cd00085">
    <property type="entry name" value="HNHc"/>
    <property type="match status" value="1"/>
</dbReference>
<organism evidence="3 4">
    <name type="scientific">Brevibacterium permense</name>
    <dbReference type="NCBI Taxonomy" id="234834"/>
    <lineage>
        <taxon>Bacteria</taxon>
        <taxon>Bacillati</taxon>
        <taxon>Actinomycetota</taxon>
        <taxon>Actinomycetes</taxon>
        <taxon>Micrococcales</taxon>
        <taxon>Brevibacteriaceae</taxon>
        <taxon>Brevibacterium</taxon>
    </lineage>
</organism>
<dbReference type="Proteomes" id="UP001500177">
    <property type="component" value="Unassembled WGS sequence"/>
</dbReference>